<dbReference type="AlphaFoldDB" id="A0A401YE58"/>
<dbReference type="PANTHER" id="PTHR43790:SF9">
    <property type="entry name" value="GALACTOFURANOSE TRANSPORTER ATP-BINDING PROTEIN YTFR"/>
    <property type="match status" value="1"/>
</dbReference>
<dbReference type="SUPFAM" id="SSF52540">
    <property type="entry name" value="P-loop containing nucleoside triphosphate hydrolases"/>
    <property type="match status" value="2"/>
</dbReference>
<feature type="region of interest" description="Disordered" evidence="5">
    <location>
        <begin position="516"/>
        <end position="539"/>
    </location>
</feature>
<dbReference type="PROSITE" id="PS00211">
    <property type="entry name" value="ABC_TRANSPORTER_1"/>
    <property type="match status" value="1"/>
</dbReference>
<evidence type="ECO:0000256" key="2">
    <source>
        <dbReference type="ARBA" id="ARBA00022737"/>
    </source>
</evidence>
<dbReference type="InterPro" id="IPR027417">
    <property type="entry name" value="P-loop_NTPase"/>
</dbReference>
<dbReference type="PROSITE" id="PS50893">
    <property type="entry name" value="ABC_TRANSPORTER_2"/>
    <property type="match status" value="2"/>
</dbReference>
<dbReference type="InterPro" id="IPR003593">
    <property type="entry name" value="AAA+_ATPase"/>
</dbReference>
<dbReference type="Proteomes" id="UP000286931">
    <property type="component" value="Unassembled WGS sequence"/>
</dbReference>
<protein>
    <submittedName>
        <fullName evidence="7">Sugar ABC transporter ATP-binding protein</fullName>
    </submittedName>
</protein>
<dbReference type="GO" id="GO:0005524">
    <property type="term" value="F:ATP binding"/>
    <property type="evidence" value="ECO:0007669"/>
    <property type="project" value="UniProtKB-KW"/>
</dbReference>
<evidence type="ECO:0000313" key="8">
    <source>
        <dbReference type="Proteomes" id="UP000286931"/>
    </source>
</evidence>
<dbReference type="Gene3D" id="3.40.50.300">
    <property type="entry name" value="P-loop containing nucleotide triphosphate hydrolases"/>
    <property type="match status" value="2"/>
</dbReference>
<evidence type="ECO:0000256" key="5">
    <source>
        <dbReference type="SAM" id="MobiDB-lite"/>
    </source>
</evidence>
<dbReference type="OrthoDB" id="39350at2"/>
<dbReference type="EMBL" id="BIFH01000013">
    <property type="protein sequence ID" value="GCD92866.1"/>
    <property type="molecule type" value="Genomic_DNA"/>
</dbReference>
<dbReference type="Pfam" id="PF00005">
    <property type="entry name" value="ABC_tran"/>
    <property type="match status" value="2"/>
</dbReference>
<gene>
    <name evidence="7" type="ORF">EHYA_00508</name>
</gene>
<feature type="domain" description="ABC transporter" evidence="6">
    <location>
        <begin position="21"/>
        <end position="263"/>
    </location>
</feature>
<dbReference type="GO" id="GO:0016887">
    <property type="term" value="F:ATP hydrolysis activity"/>
    <property type="evidence" value="ECO:0007669"/>
    <property type="project" value="InterPro"/>
</dbReference>
<feature type="domain" description="ABC transporter" evidence="6">
    <location>
        <begin position="279"/>
        <end position="519"/>
    </location>
</feature>
<reference evidence="7 8" key="1">
    <citation type="submission" date="2018-12" db="EMBL/GenBank/DDBJ databases">
        <title>Draft genome sequence of Embleya hyalina NBRC 13850T.</title>
        <authorList>
            <person name="Komaki H."/>
            <person name="Hosoyama A."/>
            <person name="Kimura A."/>
            <person name="Ichikawa N."/>
            <person name="Tamura T."/>
        </authorList>
    </citation>
    <scope>NUCLEOTIDE SEQUENCE [LARGE SCALE GENOMIC DNA]</scope>
    <source>
        <strain evidence="7 8">NBRC 13850</strain>
    </source>
</reference>
<dbReference type="PANTHER" id="PTHR43790">
    <property type="entry name" value="CARBOHYDRATE TRANSPORT ATP-BINDING PROTEIN MG119-RELATED"/>
    <property type="match status" value="1"/>
</dbReference>
<evidence type="ECO:0000256" key="3">
    <source>
        <dbReference type="ARBA" id="ARBA00022741"/>
    </source>
</evidence>
<keyword evidence="2" id="KW-0677">Repeat</keyword>
<keyword evidence="4 7" id="KW-0067">ATP-binding</keyword>
<keyword evidence="1" id="KW-0813">Transport</keyword>
<comment type="caution">
    <text evidence="7">The sequence shown here is derived from an EMBL/GenBank/DDBJ whole genome shotgun (WGS) entry which is preliminary data.</text>
</comment>
<dbReference type="RefSeq" id="WP_126635176.1">
    <property type="nucleotide sequence ID" value="NZ_BIFH01000013.1"/>
</dbReference>
<keyword evidence="8" id="KW-1185">Reference proteome</keyword>
<dbReference type="InterPro" id="IPR003439">
    <property type="entry name" value="ABC_transporter-like_ATP-bd"/>
</dbReference>
<organism evidence="7 8">
    <name type="scientific">Embleya hyalina</name>
    <dbReference type="NCBI Taxonomy" id="516124"/>
    <lineage>
        <taxon>Bacteria</taxon>
        <taxon>Bacillati</taxon>
        <taxon>Actinomycetota</taxon>
        <taxon>Actinomycetes</taxon>
        <taxon>Kitasatosporales</taxon>
        <taxon>Streptomycetaceae</taxon>
        <taxon>Embleya</taxon>
    </lineage>
</organism>
<dbReference type="InterPro" id="IPR017871">
    <property type="entry name" value="ABC_transporter-like_CS"/>
</dbReference>
<dbReference type="CDD" id="cd03216">
    <property type="entry name" value="ABC_Carb_Monos_I"/>
    <property type="match status" value="1"/>
</dbReference>
<keyword evidence="3" id="KW-0547">Nucleotide-binding</keyword>
<dbReference type="SMART" id="SM00382">
    <property type="entry name" value="AAA"/>
    <property type="match status" value="2"/>
</dbReference>
<evidence type="ECO:0000259" key="6">
    <source>
        <dbReference type="PROSITE" id="PS50893"/>
    </source>
</evidence>
<dbReference type="CDD" id="cd03215">
    <property type="entry name" value="ABC_Carb_Monos_II"/>
    <property type="match status" value="1"/>
</dbReference>
<evidence type="ECO:0000313" key="7">
    <source>
        <dbReference type="EMBL" id="GCD92866.1"/>
    </source>
</evidence>
<sequence length="539" mass="58097">MQPRQDDGREDRRDRRRDTVLEVRDISKSYGPNRVLRGVGLRIGAGDIYGLMGANGAGKSTLIKILSGAESPDGGEILRDGEVVVFPDPLAAQRSGIGTVHQNPNDGVILDMTVAENLALDRLGDRSSPILFSRRRTEAQAVEVAATLGLRFDRQTLRSPVRDVGVSERQLLVLARALSRKPRLLILDEPTSALSAEESARLFDLVRALAADGMTVLFVTHKLAEIDQLCDRVGVLRDGAMQGEFEPVPGRGFDWTTVLTALFDRTPAESERAELPPGEPVLALEGVRLREDDPHSLDLELHRGHVTVLLGLLGSGKTELLEWIFGATSIGAGRRTLDGRPFDPGYPGAAIKRGVYLVPESRHEQAIIPGWPIRSQLTLPFASTFTRGTLMRTGAERRATATMMRDLGVVAAGPDAPIETLSGGNQQKVVIGRWLLGEPRVLLLDEPFRGVDINARHDIGATVRELAATAAVLVATSDVDEALEVGDRIVVLDRGRITADLALGDAGRDRLIAAMSVRRTPSPPPSEAAPSAAGKESHA</sequence>
<proteinExistence type="predicted"/>
<name>A0A401YE58_9ACTN</name>
<evidence type="ECO:0000256" key="4">
    <source>
        <dbReference type="ARBA" id="ARBA00022840"/>
    </source>
</evidence>
<dbReference type="InterPro" id="IPR050107">
    <property type="entry name" value="ABC_carbohydrate_import_ATPase"/>
</dbReference>
<accession>A0A401YE58</accession>
<evidence type="ECO:0000256" key="1">
    <source>
        <dbReference type="ARBA" id="ARBA00022448"/>
    </source>
</evidence>